<dbReference type="PANTHER" id="PTHR23131">
    <property type="entry name" value="ENDORIBONUCLEASE LACTB2"/>
    <property type="match status" value="1"/>
</dbReference>
<keyword evidence="2" id="KW-0378">Hydrolase</keyword>
<dbReference type="CDD" id="cd16278">
    <property type="entry name" value="metallo-hydrolase-like_MBL-fold"/>
    <property type="match status" value="1"/>
</dbReference>
<dbReference type="Gene3D" id="1.10.10.10">
    <property type="entry name" value="Winged helix-like DNA-binding domain superfamily/Winged helix DNA-binding domain"/>
    <property type="match status" value="1"/>
</dbReference>
<dbReference type="Gene3D" id="3.60.15.10">
    <property type="entry name" value="Ribonuclease Z/Hydroxyacylglutathione hydrolase-like"/>
    <property type="match status" value="1"/>
</dbReference>
<dbReference type="InterPro" id="IPR036866">
    <property type="entry name" value="RibonucZ/Hydroxyglut_hydro"/>
</dbReference>
<keyword evidence="3" id="KW-1185">Reference proteome</keyword>
<dbReference type="InterPro" id="IPR050662">
    <property type="entry name" value="Sec-metab_biosynth-thioest"/>
</dbReference>
<comment type="caution">
    <text evidence="2">The sequence shown here is derived from an EMBL/GenBank/DDBJ whole genome shotgun (WGS) entry which is preliminary data.</text>
</comment>
<proteinExistence type="predicted"/>
<evidence type="ECO:0000259" key="1">
    <source>
        <dbReference type="SMART" id="SM00849"/>
    </source>
</evidence>
<dbReference type="InterPro" id="IPR041516">
    <property type="entry name" value="LACTB2_WH"/>
</dbReference>
<accession>A0A840A4T5</accession>
<reference evidence="2 3" key="1">
    <citation type="submission" date="2020-08" db="EMBL/GenBank/DDBJ databases">
        <title>Genomic Encyclopedia of Type Strains, Phase IV (KMG-IV): sequencing the most valuable type-strain genomes for metagenomic binning, comparative biology and taxonomic classification.</title>
        <authorList>
            <person name="Goeker M."/>
        </authorList>
    </citation>
    <scope>NUCLEOTIDE SEQUENCE [LARGE SCALE GENOMIC DNA]</scope>
    <source>
        <strain evidence="2 3">DSM 21793</strain>
    </source>
</reference>
<evidence type="ECO:0000313" key="2">
    <source>
        <dbReference type="EMBL" id="MBB3892471.1"/>
    </source>
</evidence>
<name>A0A840A4T5_9CAUL</name>
<dbReference type="PANTHER" id="PTHR23131:SF0">
    <property type="entry name" value="ENDORIBONUCLEASE LACTB2"/>
    <property type="match status" value="1"/>
</dbReference>
<gene>
    <name evidence="2" type="ORF">GGQ61_003204</name>
</gene>
<protein>
    <submittedName>
        <fullName evidence="2">Glyoxylase-like metal-dependent hydrolase (Beta-lactamase superfamily II)</fullName>
    </submittedName>
</protein>
<dbReference type="InterPro" id="IPR036388">
    <property type="entry name" value="WH-like_DNA-bd_sf"/>
</dbReference>
<evidence type="ECO:0000313" key="3">
    <source>
        <dbReference type="Proteomes" id="UP000530564"/>
    </source>
</evidence>
<sequence length="299" mass="32164">MIPYVREIQFEYGACDQVSPLIRRVVANNPGPFTYLGTGTYIIGKGQVAVIDPGPDLPEHLDALMAALEGETVTHILVTHHHSDHSPLAGPLQEKTGAKIYGCAVGAKAGDSTVITEAGHDLSFTPDIDICGGGAIFEGPGWTLEAIATPGHTSNHICFALKEENALFSGDHIMGWSTTVVSPPDGDMTAYMQSLELVKARKFDILWPTHGPPVLKVEPFIDGYIAHRRAREAQVVKAVSEGHGKIKDMVPVLYAETDKRLWPAAARSVLGHMIDLTRRGVVVSDDADPGLDSEYRLAG</sequence>
<feature type="domain" description="Metallo-beta-lactamase" evidence="1">
    <location>
        <begin position="36"/>
        <end position="210"/>
    </location>
</feature>
<dbReference type="AlphaFoldDB" id="A0A840A4T5"/>
<dbReference type="RefSeq" id="WP_183774748.1">
    <property type="nucleotide sequence ID" value="NZ_JACIDK010000004.1"/>
</dbReference>
<dbReference type="Proteomes" id="UP000530564">
    <property type="component" value="Unassembled WGS sequence"/>
</dbReference>
<dbReference type="Pfam" id="PF00753">
    <property type="entry name" value="Lactamase_B"/>
    <property type="match status" value="1"/>
</dbReference>
<dbReference type="SUPFAM" id="SSF56281">
    <property type="entry name" value="Metallo-hydrolase/oxidoreductase"/>
    <property type="match status" value="1"/>
</dbReference>
<dbReference type="GO" id="GO:0016787">
    <property type="term" value="F:hydrolase activity"/>
    <property type="evidence" value="ECO:0007669"/>
    <property type="project" value="UniProtKB-KW"/>
</dbReference>
<dbReference type="EMBL" id="JACIDK010000004">
    <property type="protein sequence ID" value="MBB3892471.1"/>
    <property type="molecule type" value="Genomic_DNA"/>
</dbReference>
<dbReference type="Pfam" id="PF17778">
    <property type="entry name" value="WHD_BLACT"/>
    <property type="match status" value="1"/>
</dbReference>
<dbReference type="SMART" id="SM00849">
    <property type="entry name" value="Lactamase_B"/>
    <property type="match status" value="1"/>
</dbReference>
<dbReference type="InterPro" id="IPR001279">
    <property type="entry name" value="Metallo-B-lactamas"/>
</dbReference>
<organism evidence="2 3">
    <name type="scientific">Phenylobacterium haematophilum</name>
    <dbReference type="NCBI Taxonomy" id="98513"/>
    <lineage>
        <taxon>Bacteria</taxon>
        <taxon>Pseudomonadati</taxon>
        <taxon>Pseudomonadota</taxon>
        <taxon>Alphaproteobacteria</taxon>
        <taxon>Caulobacterales</taxon>
        <taxon>Caulobacteraceae</taxon>
        <taxon>Phenylobacterium</taxon>
    </lineage>
</organism>